<dbReference type="InterPro" id="IPR004688">
    <property type="entry name" value="Ni/Co_transpt"/>
</dbReference>
<name>A0ABQ6JIF3_9ACTN</name>
<feature type="compositionally biased region" description="Basic and acidic residues" evidence="8">
    <location>
        <begin position="453"/>
        <end position="475"/>
    </location>
</feature>
<evidence type="ECO:0000256" key="9">
    <source>
        <dbReference type="SAM" id="Phobius"/>
    </source>
</evidence>
<feature type="transmembrane region" description="Helical" evidence="9">
    <location>
        <begin position="68"/>
        <end position="85"/>
    </location>
</feature>
<evidence type="ECO:0000313" key="10">
    <source>
        <dbReference type="EMBL" id="GMA86605.1"/>
    </source>
</evidence>
<comment type="similarity">
    <text evidence="2">Belongs to the NiCoT transporter (TC 2.A.52) family.</text>
</comment>
<comment type="caution">
    <text evidence="10">The sequence shown here is derived from an EMBL/GenBank/DDBJ whole genome shotgun (WGS) entry which is preliminary data.</text>
</comment>
<evidence type="ECO:0000256" key="6">
    <source>
        <dbReference type="ARBA" id="ARBA00022989"/>
    </source>
</evidence>
<evidence type="ECO:0000256" key="7">
    <source>
        <dbReference type="ARBA" id="ARBA00023136"/>
    </source>
</evidence>
<proteinExistence type="inferred from homology"/>
<comment type="subcellular location">
    <subcellularLocation>
        <location evidence="1">Endomembrane system</location>
        <topology evidence="1">Multi-pass membrane protein</topology>
    </subcellularLocation>
</comment>
<evidence type="ECO:0000256" key="3">
    <source>
        <dbReference type="ARBA" id="ARBA00022448"/>
    </source>
</evidence>
<keyword evidence="11" id="KW-1185">Reference proteome</keyword>
<feature type="transmembrane region" description="Helical" evidence="9">
    <location>
        <begin position="298"/>
        <end position="318"/>
    </location>
</feature>
<evidence type="ECO:0000256" key="2">
    <source>
        <dbReference type="ARBA" id="ARBA00010892"/>
    </source>
</evidence>
<evidence type="ECO:0000256" key="1">
    <source>
        <dbReference type="ARBA" id="ARBA00004127"/>
    </source>
</evidence>
<feature type="transmembrane region" description="Helical" evidence="9">
    <location>
        <begin position="158"/>
        <end position="182"/>
    </location>
</feature>
<keyword evidence="6 9" id="KW-1133">Transmembrane helix</keyword>
<evidence type="ECO:0000256" key="5">
    <source>
        <dbReference type="ARBA" id="ARBA00022692"/>
    </source>
</evidence>
<feature type="transmembrane region" description="Helical" evidence="9">
    <location>
        <begin position="113"/>
        <end position="138"/>
    </location>
</feature>
<dbReference type="PANTHER" id="PTHR31611">
    <property type="entry name" value="HIGH-AFFINITY NICKEL TRANSPORT PROTEIN NIC1"/>
    <property type="match status" value="1"/>
</dbReference>
<protein>
    <recommendedName>
        <fullName evidence="12">Nickel/cobalt efflux system</fullName>
    </recommendedName>
</protein>
<dbReference type="PANTHER" id="PTHR31611:SF0">
    <property type="entry name" value="HIGH-AFFINITY NICKEL TRANSPORT PROTEIN NIC1"/>
    <property type="match status" value="1"/>
</dbReference>
<gene>
    <name evidence="10" type="ORF">GCM10025868_18550</name>
</gene>
<feature type="compositionally biased region" description="Basic and acidic residues" evidence="8">
    <location>
        <begin position="379"/>
        <end position="392"/>
    </location>
</feature>
<feature type="region of interest" description="Disordered" evidence="8">
    <location>
        <begin position="324"/>
        <end position="520"/>
    </location>
</feature>
<keyword evidence="7 9" id="KW-0472">Membrane</keyword>
<accession>A0ABQ6JIF3</accession>
<feature type="transmembrane region" description="Helical" evidence="9">
    <location>
        <begin position="256"/>
        <end position="278"/>
    </location>
</feature>
<keyword evidence="4" id="KW-0533">Nickel</keyword>
<dbReference type="Proteomes" id="UP001157017">
    <property type="component" value="Unassembled WGS sequence"/>
</dbReference>
<reference evidence="11" key="1">
    <citation type="journal article" date="2019" name="Int. J. Syst. Evol. Microbiol.">
        <title>The Global Catalogue of Microorganisms (GCM) 10K type strain sequencing project: providing services to taxonomists for standard genome sequencing and annotation.</title>
        <authorList>
            <consortium name="The Broad Institute Genomics Platform"/>
            <consortium name="The Broad Institute Genome Sequencing Center for Infectious Disease"/>
            <person name="Wu L."/>
            <person name="Ma J."/>
        </authorList>
    </citation>
    <scope>NUCLEOTIDE SEQUENCE [LARGE SCALE GENOMIC DNA]</scope>
    <source>
        <strain evidence="11">NBRC 108730</strain>
    </source>
</reference>
<keyword evidence="3" id="KW-0813">Transport</keyword>
<feature type="compositionally biased region" description="Basic residues" evidence="8">
    <location>
        <begin position="398"/>
        <end position="410"/>
    </location>
</feature>
<feature type="transmembrane region" description="Helical" evidence="9">
    <location>
        <begin position="226"/>
        <end position="250"/>
    </location>
</feature>
<feature type="transmembrane region" description="Helical" evidence="9">
    <location>
        <begin position="39"/>
        <end position="62"/>
    </location>
</feature>
<keyword evidence="5 9" id="KW-0812">Transmembrane</keyword>
<feature type="compositionally biased region" description="Basic and acidic residues" evidence="8">
    <location>
        <begin position="495"/>
        <end position="520"/>
    </location>
</feature>
<dbReference type="Pfam" id="PF03824">
    <property type="entry name" value="NicO"/>
    <property type="match status" value="1"/>
</dbReference>
<evidence type="ECO:0000256" key="8">
    <source>
        <dbReference type="SAM" id="MobiDB-lite"/>
    </source>
</evidence>
<sequence>MWVRCAAGYGPTVSAPSTAQHVPLLAPVRGWQRVDTRRLLGTLAFVALLHVVGWGVLLLFVVPQGLTAGAQVFGVGLGVTAYTLGMRHAFDADHIAAIDNTTRKAMTDGQRPVSVGFWFSLGHSSVVFAMALVVAAGARFAGTLVREGSPVHQALGVVGTSVSGLFLYLIGILNLVALVGIVRVFRRMRRGEAGDEALEEVLGQRGLLARVLRRVTRTITKPWQMYPAGVLFGLGFDTATEISLLVLAGAGAASGLPWYAVMVLPVLFAAGMSLLDTLDGAFMNVAYQWAFANPVRKVFYNLTITGLSVAVALLIGTVEPRLGAARAPRPHRPVHHLGRRARPRQPRVRRRRPVRRRLGRRDRRLPAGPRRAAPRRARPPLERLGDRRRRADPPPPAPRRRRVSASRVRRGPAPLQVVRALRGRRSERGAARRRAGRGDRPGDRLAERGVAGRQRDDVRLVTADRERQPGVRDDGTGLGGVGPGQRDAGLGEAAATREHGAGRADRCRVGRDDRAGDPLGRREVRRLRPSTLSASAALAVLPRKSLDECPSSRSDDRFFTVFLLLTARGALPLPADNDSAVPLVFVMLVVAVVRFA</sequence>
<evidence type="ECO:0000256" key="4">
    <source>
        <dbReference type="ARBA" id="ARBA00022596"/>
    </source>
</evidence>
<feature type="compositionally biased region" description="Basic residues" evidence="8">
    <location>
        <begin position="328"/>
        <end position="363"/>
    </location>
</feature>
<dbReference type="InterPro" id="IPR011541">
    <property type="entry name" value="Ni/Co_transpt_high_affinity"/>
</dbReference>
<dbReference type="EMBL" id="BSUZ01000001">
    <property type="protein sequence ID" value="GMA86605.1"/>
    <property type="molecule type" value="Genomic_DNA"/>
</dbReference>
<evidence type="ECO:0000313" key="11">
    <source>
        <dbReference type="Proteomes" id="UP001157017"/>
    </source>
</evidence>
<evidence type="ECO:0008006" key="12">
    <source>
        <dbReference type="Google" id="ProtNLM"/>
    </source>
</evidence>
<feature type="compositionally biased region" description="Basic and acidic residues" evidence="8">
    <location>
        <begin position="424"/>
        <end position="447"/>
    </location>
</feature>
<dbReference type="NCBIfam" id="TIGR00802">
    <property type="entry name" value="nico"/>
    <property type="match status" value="1"/>
</dbReference>
<organism evidence="10 11">
    <name type="scientific">Angustibacter aerolatus</name>
    <dbReference type="NCBI Taxonomy" id="1162965"/>
    <lineage>
        <taxon>Bacteria</taxon>
        <taxon>Bacillati</taxon>
        <taxon>Actinomycetota</taxon>
        <taxon>Actinomycetes</taxon>
        <taxon>Kineosporiales</taxon>
        <taxon>Kineosporiaceae</taxon>
    </lineage>
</organism>